<accession>A0ACC2MEK5</accession>
<reference evidence="1 2" key="1">
    <citation type="journal article" date="2022" name="Hortic Res">
        <title>A haplotype resolved chromosomal level avocado genome allows analysis of novel avocado genes.</title>
        <authorList>
            <person name="Nath O."/>
            <person name="Fletcher S.J."/>
            <person name="Hayward A."/>
            <person name="Shaw L.M."/>
            <person name="Masouleh A.K."/>
            <person name="Furtado A."/>
            <person name="Henry R.J."/>
            <person name="Mitter N."/>
        </authorList>
    </citation>
    <scope>NUCLEOTIDE SEQUENCE [LARGE SCALE GENOMIC DNA]</scope>
    <source>
        <strain evidence="2">cv. Hass</strain>
    </source>
</reference>
<dbReference type="EMBL" id="CM056810">
    <property type="protein sequence ID" value="KAJ8643592.1"/>
    <property type="molecule type" value="Genomic_DNA"/>
</dbReference>
<evidence type="ECO:0000313" key="1">
    <source>
        <dbReference type="EMBL" id="KAJ8643592.1"/>
    </source>
</evidence>
<protein>
    <submittedName>
        <fullName evidence="1">Uncharacterized protein</fullName>
    </submittedName>
</protein>
<comment type="caution">
    <text evidence="1">The sequence shown here is derived from an EMBL/GenBank/DDBJ whole genome shotgun (WGS) entry which is preliminary data.</text>
</comment>
<proteinExistence type="predicted"/>
<keyword evidence="2" id="KW-1185">Reference proteome</keyword>
<dbReference type="Proteomes" id="UP001234297">
    <property type="component" value="Chromosome 2"/>
</dbReference>
<name>A0ACC2MEK5_PERAE</name>
<sequence>MASSASVSSLFFRLSSLSWLFLLFPYSSLSQPSNNITLGSSLSTLQANPSWPSPSGEFAFGLYRLPNQNLFLLAVWLDKIPERTVVWSANGDSPVQRGSRVELTSNGQLVLYGNLGAQTWKANVTGPVAFAASAAMLDTGEFVLKGSNSSRIWGTFDNPTDTLLPTQKLAQNSSIFSRRAEDDYSDGKFQLFLQLDNLAIYIVNVPTGAIYNTSIGVAYNVLIPGVYTISSPFLYNGDTVASRSLGRGYQLVFDEKGYIGMLQRNGSLFNLTWGGIFPTREFYHRATMDIDGVFRQYVYRKTGRSSWMVAGAIPSDICTAIISYPGSGVCGFNSYCKLDANQKPRCECPIGYSYSKPNNTLEGCKPDFTPETCNSVGFSNEQVVYEMKEMPNTTWIVSDFEQYSPVDEVFCKSSCLKDCMCAIAIFDNGTCLKKRLPISNGRAGPSIKAKTLVKVPQRTVSLPSPDFCEGKKDKEKLVHVGSALLGGSGFLNFFFVAAICLTIYYSYHKKLLRIHDESSLLRLNLRSFTFKQLEEATHGFKEELGRGGFGTVFKGVLTSGSSNIIAVKRLDRVVQETEREFKTEVSVIGQTHHKNLVRLLGFCDDGAHRLLVYEFMSNGSQIHDNILPSTYYLKKTTKYYSSVVQIWEILKHPESSASQIEDGADLRWSRF</sequence>
<gene>
    <name evidence="1" type="ORF">MRB53_005340</name>
</gene>
<evidence type="ECO:0000313" key="2">
    <source>
        <dbReference type="Proteomes" id="UP001234297"/>
    </source>
</evidence>
<organism evidence="1 2">
    <name type="scientific">Persea americana</name>
    <name type="common">Avocado</name>
    <dbReference type="NCBI Taxonomy" id="3435"/>
    <lineage>
        <taxon>Eukaryota</taxon>
        <taxon>Viridiplantae</taxon>
        <taxon>Streptophyta</taxon>
        <taxon>Embryophyta</taxon>
        <taxon>Tracheophyta</taxon>
        <taxon>Spermatophyta</taxon>
        <taxon>Magnoliopsida</taxon>
        <taxon>Magnoliidae</taxon>
        <taxon>Laurales</taxon>
        <taxon>Lauraceae</taxon>
        <taxon>Persea</taxon>
    </lineage>
</organism>